<sequence length="69" mass="8133">MSKNIKDTFRNVGNDKFYVIVTALLFLVLVLNYFWPAVFFVYISMVLLILDFVIIGSFFFKRKKDKNNG</sequence>
<evidence type="ECO:0000313" key="3">
    <source>
        <dbReference type="Proteomes" id="UP000515928"/>
    </source>
</evidence>
<dbReference type="RefSeq" id="WP_187534525.1">
    <property type="nucleotide sequence ID" value="NZ_CBCSHU010000001.1"/>
</dbReference>
<dbReference type="Proteomes" id="UP000515928">
    <property type="component" value="Chromosome"/>
</dbReference>
<name>A0A7G9S0E8_9FIRM</name>
<reference evidence="2 3" key="1">
    <citation type="submission" date="2020-08" db="EMBL/GenBank/DDBJ databases">
        <title>Genome sequence of Erysipelothrix inopinata DSM 15511T.</title>
        <authorList>
            <person name="Hyun D.-W."/>
            <person name="Bae J.-W."/>
        </authorList>
    </citation>
    <scope>NUCLEOTIDE SEQUENCE [LARGE SCALE GENOMIC DNA]</scope>
    <source>
        <strain evidence="2 3">DSM 15511</strain>
    </source>
</reference>
<evidence type="ECO:0000256" key="1">
    <source>
        <dbReference type="SAM" id="Phobius"/>
    </source>
</evidence>
<keyword evidence="1" id="KW-1133">Transmembrane helix</keyword>
<gene>
    <name evidence="2" type="ORF">H9L01_02855</name>
</gene>
<protein>
    <submittedName>
        <fullName evidence="2">Uncharacterized protein</fullName>
    </submittedName>
</protein>
<organism evidence="2 3">
    <name type="scientific">Erysipelothrix inopinata</name>
    <dbReference type="NCBI Taxonomy" id="225084"/>
    <lineage>
        <taxon>Bacteria</taxon>
        <taxon>Bacillati</taxon>
        <taxon>Bacillota</taxon>
        <taxon>Erysipelotrichia</taxon>
        <taxon>Erysipelotrichales</taxon>
        <taxon>Erysipelotrichaceae</taxon>
        <taxon>Erysipelothrix</taxon>
    </lineage>
</organism>
<keyword evidence="3" id="KW-1185">Reference proteome</keyword>
<keyword evidence="1" id="KW-0812">Transmembrane</keyword>
<evidence type="ECO:0000313" key="2">
    <source>
        <dbReference type="EMBL" id="QNN61323.1"/>
    </source>
</evidence>
<feature type="transmembrane region" description="Helical" evidence="1">
    <location>
        <begin position="41"/>
        <end position="60"/>
    </location>
</feature>
<dbReference type="AlphaFoldDB" id="A0A7G9S0E8"/>
<keyword evidence="1" id="KW-0472">Membrane</keyword>
<dbReference type="EMBL" id="CP060715">
    <property type="protein sequence ID" value="QNN61323.1"/>
    <property type="molecule type" value="Genomic_DNA"/>
</dbReference>
<feature type="transmembrane region" description="Helical" evidence="1">
    <location>
        <begin position="16"/>
        <end position="35"/>
    </location>
</feature>
<proteinExistence type="predicted"/>
<accession>A0A7G9S0E8</accession>
<dbReference type="KEGG" id="eio:H9L01_02855"/>